<gene>
    <name evidence="4" type="ORF">FM101_08125</name>
</gene>
<sequence>MSRSTVSVVIPVKDDARKLLHCLEALARQQMAPLEIIVVDNGSSDDSAGVARRNGAEVLFEPRPGIGVASAAGYNRARGDILARLDADSVPAPDWIATILRSFHADASVDAITGPAHFNDGPSALRRPALLAYLLPYFALSSLALGHVPLFGSNMAFRRRAWHEVRNHLHTDRWLVHDDFDLSFHLGVAHVLRFVPTLRTGISMRPFHDGAAALRLRRGFHTVFLHWPHDLPWLRLTRRLRRRFRRPTSRGQYDGGTPGDTASWDA</sequence>
<dbReference type="Proteomes" id="UP000195913">
    <property type="component" value="Unassembled WGS sequence"/>
</dbReference>
<reference evidence="4 5" key="1">
    <citation type="submission" date="2017-02" db="EMBL/GenBank/DDBJ databases">
        <authorList>
            <person name="Peterson S.W."/>
        </authorList>
    </citation>
    <scope>NUCLEOTIDE SEQUENCE [LARGE SCALE GENOMIC DNA]</scope>
    <source>
        <strain evidence="4 5">B Ar 00.02</strain>
    </source>
</reference>
<protein>
    <submittedName>
        <fullName evidence="4">Probable glycosyltransferase</fullName>
    </submittedName>
</protein>
<feature type="region of interest" description="Disordered" evidence="1">
    <location>
        <begin position="247"/>
        <end position="266"/>
    </location>
</feature>
<evidence type="ECO:0000256" key="2">
    <source>
        <dbReference type="SAM" id="Phobius"/>
    </source>
</evidence>
<evidence type="ECO:0000313" key="5">
    <source>
        <dbReference type="Proteomes" id="UP000195913"/>
    </source>
</evidence>
<dbReference type="Pfam" id="PF00535">
    <property type="entry name" value="Glycos_transf_2"/>
    <property type="match status" value="1"/>
</dbReference>
<feature type="transmembrane region" description="Helical" evidence="2">
    <location>
        <begin position="130"/>
        <end position="151"/>
    </location>
</feature>
<evidence type="ECO:0000256" key="1">
    <source>
        <dbReference type="SAM" id="MobiDB-lite"/>
    </source>
</evidence>
<keyword evidence="2" id="KW-0472">Membrane</keyword>
<keyword evidence="2" id="KW-0812">Transmembrane</keyword>
<keyword evidence="5" id="KW-1185">Reference proteome</keyword>
<dbReference type="InterPro" id="IPR029044">
    <property type="entry name" value="Nucleotide-diphossugar_trans"/>
</dbReference>
<evidence type="ECO:0000313" key="4">
    <source>
        <dbReference type="EMBL" id="SJM63848.1"/>
    </source>
</evidence>
<proteinExistence type="predicted"/>
<dbReference type="GO" id="GO:0016740">
    <property type="term" value="F:transferase activity"/>
    <property type="evidence" value="ECO:0007669"/>
    <property type="project" value="UniProtKB-KW"/>
</dbReference>
<dbReference type="EMBL" id="FUHW01000028">
    <property type="protein sequence ID" value="SJM63848.1"/>
    <property type="molecule type" value="Genomic_DNA"/>
</dbReference>
<dbReference type="PANTHER" id="PTHR43685">
    <property type="entry name" value="GLYCOSYLTRANSFERASE"/>
    <property type="match status" value="1"/>
</dbReference>
<dbReference type="PANTHER" id="PTHR43685:SF14">
    <property type="entry name" value="GLYCOSYLTRANSFERASE 2-LIKE DOMAIN-CONTAINING PROTEIN"/>
    <property type="match status" value="1"/>
</dbReference>
<dbReference type="InterPro" id="IPR001173">
    <property type="entry name" value="Glyco_trans_2-like"/>
</dbReference>
<feature type="domain" description="Glycosyltransferase 2-like" evidence="3">
    <location>
        <begin position="7"/>
        <end position="163"/>
    </location>
</feature>
<dbReference type="AlphaFoldDB" id="A0A1R4G6N2"/>
<dbReference type="InterPro" id="IPR050834">
    <property type="entry name" value="Glycosyltransf_2"/>
</dbReference>
<evidence type="ECO:0000259" key="3">
    <source>
        <dbReference type="Pfam" id="PF00535"/>
    </source>
</evidence>
<name>A0A1R4G6N2_9MICC</name>
<dbReference type="Gene3D" id="3.90.550.10">
    <property type="entry name" value="Spore Coat Polysaccharide Biosynthesis Protein SpsA, Chain A"/>
    <property type="match status" value="1"/>
</dbReference>
<dbReference type="CDD" id="cd00761">
    <property type="entry name" value="Glyco_tranf_GTA_type"/>
    <property type="match status" value="1"/>
</dbReference>
<dbReference type="RefSeq" id="WP_086998063.1">
    <property type="nucleotide sequence ID" value="NZ_FUHW01000028.1"/>
</dbReference>
<keyword evidence="4" id="KW-0808">Transferase</keyword>
<organism evidence="4 5">
    <name type="scientific">Arthrobacter rhombi</name>
    <dbReference type="NCBI Taxonomy" id="71253"/>
    <lineage>
        <taxon>Bacteria</taxon>
        <taxon>Bacillati</taxon>
        <taxon>Actinomycetota</taxon>
        <taxon>Actinomycetes</taxon>
        <taxon>Micrococcales</taxon>
        <taxon>Micrococcaceae</taxon>
        <taxon>Arthrobacter</taxon>
    </lineage>
</organism>
<accession>A0A1R4G6N2</accession>
<dbReference type="SUPFAM" id="SSF53448">
    <property type="entry name" value="Nucleotide-diphospho-sugar transferases"/>
    <property type="match status" value="1"/>
</dbReference>
<keyword evidence="2" id="KW-1133">Transmembrane helix</keyword>